<dbReference type="AlphaFoldDB" id="A0A381PS79"/>
<evidence type="ECO:0000259" key="1">
    <source>
        <dbReference type="Pfam" id="PF00144"/>
    </source>
</evidence>
<dbReference type="InterPro" id="IPR001466">
    <property type="entry name" value="Beta-lactam-related"/>
</dbReference>
<dbReference type="Pfam" id="PF00144">
    <property type="entry name" value="Beta-lactamase"/>
    <property type="match status" value="1"/>
</dbReference>
<dbReference type="GO" id="GO:0008233">
    <property type="term" value="F:peptidase activity"/>
    <property type="evidence" value="ECO:0007669"/>
    <property type="project" value="TreeGrafter"/>
</dbReference>
<protein>
    <recommendedName>
        <fullName evidence="1">Beta-lactamase-related domain-containing protein</fullName>
    </recommendedName>
</protein>
<dbReference type="SUPFAM" id="SSF56601">
    <property type="entry name" value="beta-lactamase/transpeptidase-like"/>
    <property type="match status" value="1"/>
</dbReference>
<dbReference type="PANTHER" id="PTHR46520:SF1">
    <property type="entry name" value="SERINE BETA-LACTAMASE-LIKE PROTEIN LACTB, MITOCHONDRIAL"/>
    <property type="match status" value="1"/>
</dbReference>
<reference evidence="2" key="1">
    <citation type="submission" date="2018-05" db="EMBL/GenBank/DDBJ databases">
        <authorList>
            <person name="Lanie J.A."/>
            <person name="Ng W.-L."/>
            <person name="Kazmierczak K.M."/>
            <person name="Andrzejewski T.M."/>
            <person name="Davidsen T.M."/>
            <person name="Wayne K.J."/>
            <person name="Tettelin H."/>
            <person name="Glass J.I."/>
            <person name="Rusch D."/>
            <person name="Podicherti R."/>
            <person name="Tsui H.-C.T."/>
            <person name="Winkler M.E."/>
        </authorList>
    </citation>
    <scope>NUCLEOTIDE SEQUENCE</scope>
</reference>
<dbReference type="GO" id="GO:0005739">
    <property type="term" value="C:mitochondrion"/>
    <property type="evidence" value="ECO:0007669"/>
    <property type="project" value="TreeGrafter"/>
</dbReference>
<sequence length="385" mass="42609">MMRHRSRWSSASAMFSAWALAVLFVVVPSVQAQTETHSTLSYLEQVRHETGAPGVTAAVLADGDLIFSDGVGYAELDNQTPATGATVLNVGSVSKVMAVIAIMQLVEQGKVTLGDDIRTYVTAFPDKGTPITLRQIMTHTSGIRHYRDGEFGLNGLRSMRHFDDFEEAIQHFTHDSLLFAPGEYWLYSSHAFNLLQGVVEQVSGVKFENYMRTYVWEPAGMLRSSFDVPSRVVRQRGRGYVRASDGTIVNSRYEDVSYKYAGGGMLSTVEDLVRMGNAINNGTLLGPEVVSEMHRSHVDPVLQFQVDEQARELSFKQALGWDLSTDKQGRTYISKTGTVRGTRSVVINYPDDGLVVALQANIAPFPIQRHGEAIAQIYLPPVRAW</sequence>
<dbReference type="InterPro" id="IPR052794">
    <property type="entry name" value="Mito_Ser_Protease_LACTB"/>
</dbReference>
<feature type="domain" description="Beta-lactamase-related" evidence="1">
    <location>
        <begin position="43"/>
        <end position="368"/>
    </location>
</feature>
<dbReference type="PANTHER" id="PTHR46520">
    <property type="entry name" value="SERINE BETA-LACTAMASE-LIKE PROTEIN LACTB, MITOCHONDRIAL"/>
    <property type="match status" value="1"/>
</dbReference>
<dbReference type="GO" id="GO:0019216">
    <property type="term" value="P:regulation of lipid metabolic process"/>
    <property type="evidence" value="ECO:0007669"/>
    <property type="project" value="TreeGrafter"/>
</dbReference>
<name>A0A381PS79_9ZZZZ</name>
<accession>A0A381PS79</accession>
<evidence type="ECO:0000313" key="2">
    <source>
        <dbReference type="EMBL" id="SUZ69892.1"/>
    </source>
</evidence>
<gene>
    <name evidence="2" type="ORF">METZ01_LOCUS22746</name>
</gene>
<dbReference type="GO" id="GO:0006508">
    <property type="term" value="P:proteolysis"/>
    <property type="evidence" value="ECO:0007669"/>
    <property type="project" value="TreeGrafter"/>
</dbReference>
<dbReference type="EMBL" id="UINC01001074">
    <property type="protein sequence ID" value="SUZ69892.1"/>
    <property type="molecule type" value="Genomic_DNA"/>
</dbReference>
<dbReference type="Gene3D" id="3.40.710.10">
    <property type="entry name" value="DD-peptidase/beta-lactamase superfamily"/>
    <property type="match status" value="1"/>
</dbReference>
<organism evidence="2">
    <name type="scientific">marine metagenome</name>
    <dbReference type="NCBI Taxonomy" id="408172"/>
    <lineage>
        <taxon>unclassified sequences</taxon>
        <taxon>metagenomes</taxon>
        <taxon>ecological metagenomes</taxon>
    </lineage>
</organism>
<proteinExistence type="predicted"/>
<dbReference type="InterPro" id="IPR012338">
    <property type="entry name" value="Beta-lactam/transpept-like"/>
</dbReference>